<feature type="region of interest" description="Disordered" evidence="2">
    <location>
        <begin position="359"/>
        <end position="393"/>
    </location>
</feature>
<sequence length="1172" mass="128880">MSRLISQILLVTVAGAPKEVVPRTELSHPCHRSISRQVRKQVEKEILKPAERAGIKEWPAACPLAPARDLWAGQEKHKSRKRSTTGMWTCGYCQKETKGKVVTLGQMAAPIQSAWVVAQFQVHRAQAEGLQVIAEEILCNHFATVFRDAAFSRPDIIATNACQNFANRVYSCLLASAAAQSGPQKSISVDEKQERENSQRKGRENLPRTAPIGAHKQPADQSQELRRNEENQPATRTQEPGPPMVLQAMPSGHPKVIGPSPLEKGPSRKPCSPSSVDKDGVVVDHLDKQPTTRTSEPGPPMCLQAMPSDHPKVIGPSPRENSPGPLPCFPGSVSNLQVGLENEKGGERSVAKQMHRELFQKQSKQKGTPSSRDDAGKIHEPNGTKAKHWSDPGSSSTCVVGALQLLPQELAQAAVLAEADQASDAPEKGKHTVQLFLEDFAQPCLIQMSKDATVGSITVAEEKLGTLTQPIHVCSCIGTALKLSEPITPYQQIFLRETHSAEAGISGMLPPLLQSTVPTTRAQVLFNQQAWVAVDEMDFYLGMLNSTGALKAVGPCAMPQHTEDDELENMMQQWFSELLPTTDHQGPAISALLVDQHWFPVIVTPQVGKVLISTTLGGQGWVEFAVRSQGVEYTIQPVQHSFVTHFNNDCGFKVVAWLTEALFTPDFGEPLHRVKPIDTTTAIAWRAMFEFHLHNNSLIDHVVIPADMHFGGTTNGDVTKKFEDLLIDRGVPATVAPDRAAAIMDKLGRLQIAKAIRGSAAWKEIKQLANLASPKVQLVLPSEMQEAVQNRISNGKPFGDKKKKIQSEKKPKKAVQVKPEDISIQEGIFRDAHNGNIGQLQFCNMGPEARGVVVVQAEQAIPYLRFAQPFSKHALAMIVVDHQNPIVNGAGEEIRFPARCERTAEPIILSARMIQLGAVEVCRVAPTNATQVDEVCSVVLRTCTYRDELQPGVWDKFVARPIKCIVDDLQLLQPDSQGQPKSRAPNGKGVIWEVQAVAKPQFEVYQLAHADILITQVEKKSYKRKYQGPTKVSRTQTPHELAPEQIDLLATKVQQRIQGVKPLLPEGELSDTAMGSEDRLSQLEDRLTQMEVTMQDQQAKQTQVNNDLVHQIGMAQQQAEKQPLAIHSHIDNKMQEQLNHIERRVLYSVTESEAEIEAVEALAPLAQACPVL</sequence>
<gene>
    <name evidence="3" type="ORF">C1SCF055_LOCUS10014</name>
</gene>
<comment type="caution">
    <text evidence="3">The sequence shown here is derived from an EMBL/GenBank/DDBJ whole genome shotgun (WGS) entry which is preliminary data.</text>
</comment>
<dbReference type="Proteomes" id="UP001152797">
    <property type="component" value="Unassembled WGS sequence"/>
</dbReference>
<feature type="region of interest" description="Disordered" evidence="2">
    <location>
        <begin position="312"/>
        <end position="333"/>
    </location>
</feature>
<proteinExistence type="predicted"/>
<dbReference type="EMBL" id="CAMXCT020000702">
    <property type="protein sequence ID" value="CAL1135680.1"/>
    <property type="molecule type" value="Genomic_DNA"/>
</dbReference>
<evidence type="ECO:0000256" key="1">
    <source>
        <dbReference type="SAM" id="Coils"/>
    </source>
</evidence>
<evidence type="ECO:0000313" key="3">
    <source>
        <dbReference type="EMBL" id="CAI3982305.1"/>
    </source>
</evidence>
<feature type="region of interest" description="Disordered" evidence="2">
    <location>
        <begin position="793"/>
        <end position="816"/>
    </location>
</feature>
<feature type="compositionally biased region" description="Basic and acidic residues" evidence="2">
    <location>
        <begin position="188"/>
        <end position="206"/>
    </location>
</feature>
<dbReference type="AlphaFoldDB" id="A0A9P1BZF6"/>
<protein>
    <submittedName>
        <fullName evidence="3">Uncharacterized protein</fullName>
    </submittedName>
</protein>
<feature type="coiled-coil region" evidence="1">
    <location>
        <begin position="1073"/>
        <end position="1100"/>
    </location>
</feature>
<feature type="compositionally biased region" description="Polar residues" evidence="2">
    <location>
        <begin position="360"/>
        <end position="370"/>
    </location>
</feature>
<dbReference type="EMBL" id="CAMXCT030000702">
    <property type="protein sequence ID" value="CAL4769617.1"/>
    <property type="molecule type" value="Genomic_DNA"/>
</dbReference>
<keyword evidence="1" id="KW-0175">Coiled coil</keyword>
<reference evidence="4 5" key="2">
    <citation type="submission" date="2024-05" db="EMBL/GenBank/DDBJ databases">
        <authorList>
            <person name="Chen Y."/>
            <person name="Shah S."/>
            <person name="Dougan E. K."/>
            <person name="Thang M."/>
            <person name="Chan C."/>
        </authorList>
    </citation>
    <scope>NUCLEOTIDE SEQUENCE [LARGE SCALE GENOMIC DNA]</scope>
</reference>
<evidence type="ECO:0000313" key="5">
    <source>
        <dbReference type="Proteomes" id="UP001152797"/>
    </source>
</evidence>
<organism evidence="3">
    <name type="scientific">Cladocopium goreaui</name>
    <dbReference type="NCBI Taxonomy" id="2562237"/>
    <lineage>
        <taxon>Eukaryota</taxon>
        <taxon>Sar</taxon>
        <taxon>Alveolata</taxon>
        <taxon>Dinophyceae</taxon>
        <taxon>Suessiales</taxon>
        <taxon>Symbiodiniaceae</taxon>
        <taxon>Cladocopium</taxon>
    </lineage>
</organism>
<feature type="region of interest" description="Disordered" evidence="2">
    <location>
        <begin position="183"/>
        <end position="283"/>
    </location>
</feature>
<evidence type="ECO:0000256" key="2">
    <source>
        <dbReference type="SAM" id="MobiDB-lite"/>
    </source>
</evidence>
<reference evidence="3" key="1">
    <citation type="submission" date="2022-10" db="EMBL/GenBank/DDBJ databases">
        <authorList>
            <person name="Chen Y."/>
            <person name="Dougan E. K."/>
            <person name="Chan C."/>
            <person name="Rhodes N."/>
            <person name="Thang M."/>
        </authorList>
    </citation>
    <scope>NUCLEOTIDE SEQUENCE</scope>
</reference>
<dbReference type="EMBL" id="CAMXCT010000702">
    <property type="protein sequence ID" value="CAI3982305.1"/>
    <property type="molecule type" value="Genomic_DNA"/>
</dbReference>
<evidence type="ECO:0000313" key="4">
    <source>
        <dbReference type="EMBL" id="CAL4769617.1"/>
    </source>
</evidence>
<feature type="compositionally biased region" description="Basic and acidic residues" evidence="2">
    <location>
        <begin position="371"/>
        <end position="382"/>
    </location>
</feature>
<name>A0A9P1BZF6_9DINO</name>
<accession>A0A9P1BZF6</accession>
<keyword evidence="5" id="KW-1185">Reference proteome</keyword>